<comment type="caution">
    <text evidence="2">The sequence shown here is derived from an EMBL/GenBank/DDBJ whole genome shotgun (WGS) entry which is preliminary data.</text>
</comment>
<feature type="compositionally biased region" description="Low complexity" evidence="1">
    <location>
        <begin position="336"/>
        <end position="353"/>
    </location>
</feature>
<name>A0AAD7C857_9AGAR</name>
<organism evidence="2 3">
    <name type="scientific">Roridomyces roridus</name>
    <dbReference type="NCBI Taxonomy" id="1738132"/>
    <lineage>
        <taxon>Eukaryota</taxon>
        <taxon>Fungi</taxon>
        <taxon>Dikarya</taxon>
        <taxon>Basidiomycota</taxon>
        <taxon>Agaricomycotina</taxon>
        <taxon>Agaricomycetes</taxon>
        <taxon>Agaricomycetidae</taxon>
        <taxon>Agaricales</taxon>
        <taxon>Marasmiineae</taxon>
        <taxon>Mycenaceae</taxon>
        <taxon>Roridomyces</taxon>
    </lineage>
</organism>
<feature type="region of interest" description="Disordered" evidence="1">
    <location>
        <begin position="254"/>
        <end position="355"/>
    </location>
</feature>
<dbReference type="Proteomes" id="UP001221142">
    <property type="component" value="Unassembled WGS sequence"/>
</dbReference>
<gene>
    <name evidence="2" type="ORF">FB45DRAFT_359705</name>
</gene>
<feature type="compositionally biased region" description="Basic and acidic residues" evidence="1">
    <location>
        <begin position="299"/>
        <end position="315"/>
    </location>
</feature>
<evidence type="ECO:0000256" key="1">
    <source>
        <dbReference type="SAM" id="MobiDB-lite"/>
    </source>
</evidence>
<feature type="compositionally biased region" description="Basic and acidic residues" evidence="1">
    <location>
        <begin position="258"/>
        <end position="272"/>
    </location>
</feature>
<sequence length="587" mass="64262">MAFSASPSSTHGFLLLIENSPALVAFWPDLRSSYLPRLVEQLRGSFPAHATNFYISETQGDALAKPCHSLEAGLKEVRFSLDPNNRLSTTQIQTAVEFLASQSTTQVRHLIVVATSPPTEFSHAHYLHDPWHELAKLLTQENIRLHLALTSNLRSGRLPSLFEQTLKWQRNTEEPLWLPTYSTSFIFRVSAQPRYSDSATDANDSTRSMDMYTTKSLDLSVYSAPAAEPEPTLVSQLQQVHGLTKKKTYGAKPTRVPFLKEDPDTRVRERYRQAPTPLLVPSSITVESSAKPLPVGGSSRDRSRSRSNPRVDRTRMSRPYAPPRHWPLSSPDAGESSISSPYSSSSLSLPSSPVTQLPPVETYPLSAPSGDFSWSQMFATSSPQSPGIHTHAPFYSPFASNVPFSSDTEDVASFRLSPAVDFDVPVDTSLTSFLAPTDYASPSSRLHEHAALPEIPSYDFPHGLLRPHVPPPPAPMAMLMPMPPPPDPIPIPVLETQIASLHPGPGPDAPIAVTSLTPIQQPIPIAPPIRARGILQEQEQHEDVYNNNNSIHNGSTLSARYITSNARNGGQDLDGFVSSSSLTGWAG</sequence>
<evidence type="ECO:0000313" key="2">
    <source>
        <dbReference type="EMBL" id="KAJ7641580.1"/>
    </source>
</evidence>
<accession>A0AAD7C857</accession>
<feature type="compositionally biased region" description="Polar residues" evidence="1">
    <location>
        <begin position="577"/>
        <end position="587"/>
    </location>
</feature>
<evidence type="ECO:0000313" key="3">
    <source>
        <dbReference type="Proteomes" id="UP001221142"/>
    </source>
</evidence>
<keyword evidence="3" id="KW-1185">Reference proteome</keyword>
<dbReference type="AlphaFoldDB" id="A0AAD7C857"/>
<protein>
    <submittedName>
        <fullName evidence="2">Uncharacterized protein</fullName>
    </submittedName>
</protein>
<reference evidence="2" key="1">
    <citation type="submission" date="2023-03" db="EMBL/GenBank/DDBJ databases">
        <title>Massive genome expansion in bonnet fungi (Mycena s.s.) driven by repeated elements and novel gene families across ecological guilds.</title>
        <authorList>
            <consortium name="Lawrence Berkeley National Laboratory"/>
            <person name="Harder C.B."/>
            <person name="Miyauchi S."/>
            <person name="Viragh M."/>
            <person name="Kuo A."/>
            <person name="Thoen E."/>
            <person name="Andreopoulos B."/>
            <person name="Lu D."/>
            <person name="Skrede I."/>
            <person name="Drula E."/>
            <person name="Henrissat B."/>
            <person name="Morin E."/>
            <person name="Kohler A."/>
            <person name="Barry K."/>
            <person name="LaButti K."/>
            <person name="Morin E."/>
            <person name="Salamov A."/>
            <person name="Lipzen A."/>
            <person name="Mereny Z."/>
            <person name="Hegedus B."/>
            <person name="Baldrian P."/>
            <person name="Stursova M."/>
            <person name="Weitz H."/>
            <person name="Taylor A."/>
            <person name="Grigoriev I.V."/>
            <person name="Nagy L.G."/>
            <person name="Martin F."/>
            <person name="Kauserud H."/>
        </authorList>
    </citation>
    <scope>NUCLEOTIDE SEQUENCE</scope>
    <source>
        <strain evidence="2">9284</strain>
    </source>
</reference>
<proteinExistence type="predicted"/>
<dbReference type="EMBL" id="JARKIF010000004">
    <property type="protein sequence ID" value="KAJ7641580.1"/>
    <property type="molecule type" value="Genomic_DNA"/>
</dbReference>
<feature type="region of interest" description="Disordered" evidence="1">
    <location>
        <begin position="568"/>
        <end position="587"/>
    </location>
</feature>